<proteinExistence type="predicted"/>
<sequence length="67" mass="7531">MGFKIGKSYCFRNPCHVILLKSQCRTSKEVGKIAGMSHVSLNSWVHKYKEEGIEVCPTYPGKDVNPC</sequence>
<evidence type="ECO:0000313" key="1">
    <source>
        <dbReference type="EMBL" id="KAA6329028.1"/>
    </source>
</evidence>
<organism evidence="1">
    <name type="scientific">termite gut metagenome</name>
    <dbReference type="NCBI Taxonomy" id="433724"/>
    <lineage>
        <taxon>unclassified sequences</taxon>
        <taxon>metagenomes</taxon>
        <taxon>organismal metagenomes</taxon>
    </lineage>
</organism>
<name>A0A5J4R5N5_9ZZZZ</name>
<gene>
    <name evidence="1" type="ORF">EZS27_022135</name>
</gene>
<dbReference type="AlphaFoldDB" id="A0A5J4R5N5"/>
<accession>A0A5J4R5N5</accession>
<comment type="caution">
    <text evidence="1">The sequence shown here is derived from an EMBL/GenBank/DDBJ whole genome shotgun (WGS) entry which is preliminary data.</text>
</comment>
<protein>
    <submittedName>
        <fullName evidence="1">Uncharacterized protein</fullName>
    </submittedName>
</protein>
<dbReference type="EMBL" id="SNRY01001716">
    <property type="protein sequence ID" value="KAA6329028.1"/>
    <property type="molecule type" value="Genomic_DNA"/>
</dbReference>
<reference evidence="1" key="1">
    <citation type="submission" date="2019-03" db="EMBL/GenBank/DDBJ databases">
        <title>Single cell metagenomics reveals metabolic interactions within the superorganism composed of flagellate Streblomastix strix and complex community of Bacteroidetes bacteria on its surface.</title>
        <authorList>
            <person name="Treitli S.C."/>
            <person name="Kolisko M."/>
            <person name="Husnik F."/>
            <person name="Keeling P."/>
            <person name="Hampl V."/>
        </authorList>
    </citation>
    <scope>NUCLEOTIDE SEQUENCE</scope>
    <source>
        <strain evidence="1">STM</strain>
    </source>
</reference>